<evidence type="ECO:0000313" key="1">
    <source>
        <dbReference type="EMBL" id="KAF7120364.1"/>
    </source>
</evidence>
<dbReference type="OrthoDB" id="10440910at2759"/>
<gene>
    <name evidence="1" type="ORF">RHSIM_Rhsim13G0168300</name>
</gene>
<reference evidence="1" key="1">
    <citation type="submission" date="2019-11" db="EMBL/GenBank/DDBJ databases">
        <authorList>
            <person name="Liu Y."/>
            <person name="Hou J."/>
            <person name="Li T.-Q."/>
            <person name="Guan C.-H."/>
            <person name="Wu X."/>
            <person name="Wu H.-Z."/>
            <person name="Ling F."/>
            <person name="Zhang R."/>
            <person name="Shi X.-G."/>
            <person name="Ren J.-P."/>
            <person name="Chen E.-F."/>
            <person name="Sun J.-M."/>
        </authorList>
    </citation>
    <scope>NUCLEOTIDE SEQUENCE</scope>
    <source>
        <strain evidence="1">Adult_tree_wgs_1</strain>
        <tissue evidence="1">Leaves</tissue>
    </source>
</reference>
<accession>A0A834FY89</accession>
<comment type="caution">
    <text evidence="1">The sequence shown here is derived from an EMBL/GenBank/DDBJ whole genome shotgun (WGS) entry which is preliminary data.</text>
</comment>
<sequence length="193" mass="21146">MPDQRLPDGLKSPSLLSAITRSGNHKGAGDGFILVLNNCPFCIFIRLQNLYFFQSKAGTQSWINEELKSHFFEAASAEVAFLQGCTSQLLRGAAPLCGTLRGSEALARTFVMLGTNRIGRMAITSEDSQQILASISYSLRIGRSTEEVTGIMLQKLPNATGEIQMSDMGHGIHNICTVLGYEMRSVRNMRKTV</sequence>
<organism evidence="1 2">
    <name type="scientific">Rhododendron simsii</name>
    <name type="common">Sims's rhododendron</name>
    <dbReference type="NCBI Taxonomy" id="118357"/>
    <lineage>
        <taxon>Eukaryota</taxon>
        <taxon>Viridiplantae</taxon>
        <taxon>Streptophyta</taxon>
        <taxon>Embryophyta</taxon>
        <taxon>Tracheophyta</taxon>
        <taxon>Spermatophyta</taxon>
        <taxon>Magnoliopsida</taxon>
        <taxon>eudicotyledons</taxon>
        <taxon>Gunneridae</taxon>
        <taxon>Pentapetalae</taxon>
        <taxon>asterids</taxon>
        <taxon>Ericales</taxon>
        <taxon>Ericaceae</taxon>
        <taxon>Ericoideae</taxon>
        <taxon>Rhodoreae</taxon>
        <taxon>Rhododendron</taxon>
    </lineage>
</organism>
<evidence type="ECO:0000313" key="2">
    <source>
        <dbReference type="Proteomes" id="UP000626092"/>
    </source>
</evidence>
<proteinExistence type="predicted"/>
<dbReference type="Proteomes" id="UP000626092">
    <property type="component" value="Unassembled WGS sequence"/>
</dbReference>
<keyword evidence="2" id="KW-1185">Reference proteome</keyword>
<dbReference type="AlphaFoldDB" id="A0A834FY89"/>
<protein>
    <submittedName>
        <fullName evidence="1">Uncharacterized protein</fullName>
    </submittedName>
</protein>
<name>A0A834FY89_RHOSS</name>
<dbReference type="EMBL" id="WJXA01000013">
    <property type="protein sequence ID" value="KAF7120364.1"/>
    <property type="molecule type" value="Genomic_DNA"/>
</dbReference>